<protein>
    <submittedName>
        <fullName evidence="1">Uncharacterized protein</fullName>
    </submittedName>
</protein>
<gene>
    <name evidence="1" type="ORF">RHO25_002244</name>
</gene>
<dbReference type="GeneID" id="90643812"/>
<reference evidence="1 2" key="1">
    <citation type="submission" date="2023-09" db="EMBL/GenBank/DDBJ databases">
        <title>Complete-Gapless Cercospora beticola genome.</title>
        <authorList>
            <person name="Wyatt N.A."/>
            <person name="Spanner R.E."/>
            <person name="Bolton M.D."/>
        </authorList>
    </citation>
    <scope>NUCLEOTIDE SEQUENCE [LARGE SCALE GENOMIC DNA]</scope>
    <source>
        <strain evidence="1">Cb09-40</strain>
    </source>
</reference>
<keyword evidence="2" id="KW-1185">Reference proteome</keyword>
<evidence type="ECO:0000313" key="1">
    <source>
        <dbReference type="EMBL" id="WPA97634.1"/>
    </source>
</evidence>
<sequence>MRSGDIQCLPVNSSPRIPTTRQFEAFFQSPTTCDDQVTPKDKVCTIDLIKRTSTSRKSLITRSCSAKEASDTYRNEARVIKKRIRTTVLRLPTHETTDAIAFGDKMFEALKRRMIQLQTERTTLSLHRWLLQRDDATESQLKIVESMP</sequence>
<dbReference type="EMBL" id="CP134185">
    <property type="protein sequence ID" value="WPA97634.1"/>
    <property type="molecule type" value="Genomic_DNA"/>
</dbReference>
<evidence type="ECO:0000313" key="2">
    <source>
        <dbReference type="Proteomes" id="UP001302367"/>
    </source>
</evidence>
<proteinExistence type="predicted"/>
<accession>A0ABZ0NDT8</accession>
<name>A0ABZ0NDT8_CERBT</name>
<organism evidence="1 2">
    <name type="scientific">Cercospora beticola</name>
    <name type="common">Sugarbeet leaf spot fungus</name>
    <dbReference type="NCBI Taxonomy" id="122368"/>
    <lineage>
        <taxon>Eukaryota</taxon>
        <taxon>Fungi</taxon>
        <taxon>Dikarya</taxon>
        <taxon>Ascomycota</taxon>
        <taxon>Pezizomycotina</taxon>
        <taxon>Dothideomycetes</taxon>
        <taxon>Dothideomycetidae</taxon>
        <taxon>Mycosphaerellales</taxon>
        <taxon>Mycosphaerellaceae</taxon>
        <taxon>Cercospora</taxon>
    </lineage>
</organism>
<dbReference type="Proteomes" id="UP001302367">
    <property type="component" value="Chromosome 2"/>
</dbReference>
<dbReference type="RefSeq" id="XP_065458278.1">
    <property type="nucleotide sequence ID" value="XM_065602206.1"/>
</dbReference>